<keyword evidence="1" id="KW-0812">Transmembrane</keyword>
<evidence type="ECO:0000256" key="1">
    <source>
        <dbReference type="SAM" id="Phobius"/>
    </source>
</evidence>
<evidence type="ECO:0000313" key="3">
    <source>
        <dbReference type="Proteomes" id="UP001152755"/>
    </source>
</evidence>
<sequence>MTTVLMTLYILMWPVMAGIVLVILTVGVVKDIVRARRNGESFV</sequence>
<gene>
    <name evidence="2" type="ORF">NVS88_05525</name>
</gene>
<keyword evidence="1" id="KW-0472">Membrane</keyword>
<protein>
    <submittedName>
        <fullName evidence="2">Transporter small subunit</fullName>
    </submittedName>
</protein>
<dbReference type="NCBIfam" id="NF038354">
    <property type="entry name" value="trnsprt_adja_43"/>
    <property type="match status" value="1"/>
</dbReference>
<reference evidence="2" key="1">
    <citation type="submission" date="2022-08" db="EMBL/GenBank/DDBJ databases">
        <title>Genome analysis of Corynebacteriales strain.</title>
        <authorList>
            <person name="Lee S.D."/>
        </authorList>
    </citation>
    <scope>NUCLEOTIDE SEQUENCE</scope>
    <source>
        <strain evidence="2">D3-21</strain>
    </source>
</reference>
<name>A0A9X4RDC3_9ACTN</name>
<evidence type="ECO:0000313" key="2">
    <source>
        <dbReference type="EMBL" id="MDG3014017.1"/>
    </source>
</evidence>
<dbReference type="AlphaFoldDB" id="A0A9X4RDC3"/>
<dbReference type="Proteomes" id="UP001152755">
    <property type="component" value="Unassembled WGS sequence"/>
</dbReference>
<organism evidence="2 3">
    <name type="scientific">Speluncibacter jeojiensis</name>
    <dbReference type="NCBI Taxonomy" id="2710754"/>
    <lineage>
        <taxon>Bacteria</taxon>
        <taxon>Bacillati</taxon>
        <taxon>Actinomycetota</taxon>
        <taxon>Actinomycetes</taxon>
        <taxon>Mycobacteriales</taxon>
        <taxon>Speluncibacteraceae</taxon>
        <taxon>Speluncibacter</taxon>
    </lineage>
</organism>
<keyword evidence="1" id="KW-1133">Transmembrane helix</keyword>
<dbReference type="EMBL" id="JANRHA010000002">
    <property type="protein sequence ID" value="MDG3014017.1"/>
    <property type="molecule type" value="Genomic_DNA"/>
</dbReference>
<proteinExistence type="predicted"/>
<dbReference type="RefSeq" id="WP_277832984.1">
    <property type="nucleotide sequence ID" value="NZ_JAAIVF010000003.1"/>
</dbReference>
<feature type="transmembrane region" description="Helical" evidence="1">
    <location>
        <begin position="6"/>
        <end position="29"/>
    </location>
</feature>
<comment type="caution">
    <text evidence="2">The sequence shown here is derived from an EMBL/GenBank/DDBJ whole genome shotgun (WGS) entry which is preliminary data.</text>
</comment>
<accession>A0A9X4RDC3</accession>
<dbReference type="InterPro" id="IPR049820">
    <property type="entry name" value="Trnsprt_adja_ssu-like"/>
</dbReference>
<keyword evidence="3" id="KW-1185">Reference proteome</keyword>